<feature type="region of interest" description="Disordered" evidence="1">
    <location>
        <begin position="607"/>
        <end position="633"/>
    </location>
</feature>
<gene>
    <name evidence="2" type="ORF">BN1204_022720</name>
</gene>
<evidence type="ECO:0000313" key="2">
    <source>
        <dbReference type="EMBL" id="CEL66460.1"/>
    </source>
</evidence>
<feature type="compositionally biased region" description="Basic and acidic residues" evidence="1">
    <location>
        <begin position="78"/>
        <end position="88"/>
    </location>
</feature>
<dbReference type="EMBL" id="LN714481">
    <property type="protein sequence ID" value="CEL66460.1"/>
    <property type="molecule type" value="Genomic_DNA"/>
</dbReference>
<feature type="region of interest" description="Disordered" evidence="1">
    <location>
        <begin position="287"/>
        <end position="320"/>
    </location>
</feature>
<name>A0A0F7UCZ3_NEOCL</name>
<sequence length="771" mass="82045">MFLVSDGAAAAKKKKVSSPFALAPSRCSLTSGSLEAGLASFNRTLQAHPFNQKIVILISFEDTSDPEEATFSPEALAEVEREERDRSKGARQPPPPSSSPASPPSSSPSSSPPSSSPSSSASSFAASSVCEARDRVAHHLVNLVQSCSTGVFFHGVSLASFLSLPLQTLLFSQHDACLLSWSGASPLCSSLAFASDSPEKGEERDQERDQGGAFLSSDLFLSDVATGGNAAALTADGGGTLLMRVDGFLYQTLGIDTLAPVPHAMKKAFPATTRFLRVPLAHPAVLRHQTPSQSTAASPSLQRGKKFSGRGDSGAETGNHARATAQPSKMFLHLQHCLDKLAPLAFLGALKMPLRSAPESAVSEASALRSSLESLLGGSKSEARFVALTGITAQHRRYLCAAEKSDVVGSEAKQRGEQDRGFLALEAESRGENDDGCVGETRRAGNLPPERRKGTQENLEVWLPNWNDLLARVRQSAEKEGGKKSGSRQTIQRNAGHARGDTKLGRGRGSCETGSPLDVSMGEETGKEEEIEETEEIDEEIDEEMGEEKFPFPRLKPRLESAAVRLATSEYEEEKRAKRDGMQRKETERENLADEILQVLGSCGLDLPLNPSNENPDSLPQDGGSRRRPPFSWLEADDTGVRASRVSVLTIEGGIIHSSAIAAVVQCLSGCLRRKRMALQAREKAGNGESEGEPETKSSSSSFSSSSPWFAVSTFGVPDAPTLFNGLPHGAVDLSGDSSCHFVGFLSANDNVAHAINLRSISAVDAAVALP</sequence>
<feature type="region of interest" description="Disordered" evidence="1">
    <location>
        <begin position="682"/>
        <end position="706"/>
    </location>
</feature>
<feature type="region of interest" description="Disordered" evidence="1">
    <location>
        <begin position="567"/>
        <end position="590"/>
    </location>
</feature>
<feature type="compositionally biased region" description="Pro residues" evidence="1">
    <location>
        <begin position="92"/>
        <end position="115"/>
    </location>
</feature>
<protein>
    <submittedName>
        <fullName evidence="2">Uncharacterized protein</fullName>
    </submittedName>
</protein>
<accession>A0A0F7UCZ3</accession>
<feature type="region of interest" description="Disordered" evidence="1">
    <location>
        <begin position="475"/>
        <end position="554"/>
    </location>
</feature>
<feature type="compositionally biased region" description="Polar residues" evidence="1">
    <location>
        <begin position="289"/>
        <end position="301"/>
    </location>
</feature>
<feature type="compositionally biased region" description="Basic and acidic residues" evidence="1">
    <location>
        <begin position="573"/>
        <end position="590"/>
    </location>
</feature>
<evidence type="ECO:0000256" key="1">
    <source>
        <dbReference type="SAM" id="MobiDB-lite"/>
    </source>
</evidence>
<organism evidence="2">
    <name type="scientific">Neospora caninum (strain Liverpool)</name>
    <dbReference type="NCBI Taxonomy" id="572307"/>
    <lineage>
        <taxon>Eukaryota</taxon>
        <taxon>Sar</taxon>
        <taxon>Alveolata</taxon>
        <taxon>Apicomplexa</taxon>
        <taxon>Conoidasida</taxon>
        <taxon>Coccidia</taxon>
        <taxon>Eucoccidiorida</taxon>
        <taxon>Eimeriorina</taxon>
        <taxon>Sarcocystidae</taxon>
        <taxon>Neospora</taxon>
    </lineage>
</organism>
<feature type="region of interest" description="Disordered" evidence="1">
    <location>
        <begin position="66"/>
        <end position="120"/>
    </location>
</feature>
<dbReference type="AlphaFoldDB" id="A0A0F7UCZ3"/>
<feature type="compositionally biased region" description="Acidic residues" evidence="1">
    <location>
        <begin position="526"/>
        <end position="546"/>
    </location>
</feature>
<reference evidence="2" key="1">
    <citation type="journal article" date="2015" name="PLoS ONE">
        <title>Comprehensive Evaluation of Toxoplasma gondii VEG and Neospora caninum LIV Genomes with Tachyzoite Stage Transcriptome and Proteome Defines Novel Transcript Features.</title>
        <authorList>
            <person name="Ramaprasad A."/>
            <person name="Mourier T."/>
            <person name="Naeem R."/>
            <person name="Malas T.B."/>
            <person name="Moussa E."/>
            <person name="Panigrahi A."/>
            <person name="Vermont S.J."/>
            <person name="Otto T.D."/>
            <person name="Wastling J."/>
            <person name="Pain A."/>
        </authorList>
    </citation>
    <scope>NUCLEOTIDE SEQUENCE</scope>
    <source>
        <strain evidence="2">Liverpool</strain>
    </source>
</reference>
<proteinExistence type="predicted"/>
<feature type="region of interest" description="Disordered" evidence="1">
    <location>
        <begin position="427"/>
        <end position="458"/>
    </location>
</feature>